<feature type="transmembrane region" description="Helical" evidence="7">
    <location>
        <begin position="86"/>
        <end position="107"/>
    </location>
</feature>
<protein>
    <recommendedName>
        <fullName evidence="7">Sec-independent protein translocase protein TatC</fullName>
    </recommendedName>
</protein>
<evidence type="ECO:0000256" key="6">
    <source>
        <dbReference type="ARBA" id="ARBA00023136"/>
    </source>
</evidence>
<dbReference type="GO" id="GO:0033281">
    <property type="term" value="C:TAT protein transport complex"/>
    <property type="evidence" value="ECO:0007669"/>
    <property type="project" value="UniProtKB-UniRule"/>
</dbReference>
<keyword evidence="7" id="KW-0813">Transport</keyword>
<dbReference type="PANTHER" id="PTHR30371:SF0">
    <property type="entry name" value="SEC-INDEPENDENT PROTEIN TRANSLOCASE PROTEIN TATC, CHLOROPLASTIC-RELATED"/>
    <property type="match status" value="1"/>
</dbReference>
<feature type="transmembrane region" description="Helical" evidence="7">
    <location>
        <begin position="29"/>
        <end position="51"/>
    </location>
</feature>
<evidence type="ECO:0000313" key="9">
    <source>
        <dbReference type="Proteomes" id="UP000316560"/>
    </source>
</evidence>
<dbReference type="InterPro" id="IPR002033">
    <property type="entry name" value="TatC"/>
</dbReference>
<feature type="transmembrane region" description="Helical" evidence="7">
    <location>
        <begin position="204"/>
        <end position="222"/>
    </location>
</feature>
<keyword evidence="5 7" id="KW-0811">Translocation</keyword>
<dbReference type="HAMAP" id="MF_00902">
    <property type="entry name" value="TatC"/>
    <property type="match status" value="1"/>
</dbReference>
<keyword evidence="2 7" id="KW-0812">Transmembrane</keyword>
<organism evidence="8 9">
    <name type="scientific">Rhodoglobus vestalii</name>
    <dbReference type="NCBI Taxonomy" id="193384"/>
    <lineage>
        <taxon>Bacteria</taxon>
        <taxon>Bacillati</taxon>
        <taxon>Actinomycetota</taxon>
        <taxon>Actinomycetes</taxon>
        <taxon>Micrococcales</taxon>
        <taxon>Microbacteriaceae</taxon>
        <taxon>Rhodoglobus</taxon>
    </lineage>
</organism>
<keyword evidence="4 7" id="KW-1133">Transmembrane helix</keyword>
<keyword evidence="7" id="KW-1003">Cell membrane</keyword>
<evidence type="ECO:0000313" key="8">
    <source>
        <dbReference type="EMBL" id="TQO18698.1"/>
    </source>
</evidence>
<evidence type="ECO:0000256" key="2">
    <source>
        <dbReference type="ARBA" id="ARBA00022692"/>
    </source>
</evidence>
<feature type="transmembrane region" description="Helical" evidence="7">
    <location>
        <begin position="119"/>
        <end position="141"/>
    </location>
</feature>
<keyword evidence="9" id="KW-1185">Reference proteome</keyword>
<dbReference type="PANTHER" id="PTHR30371">
    <property type="entry name" value="SEC-INDEPENDENT PROTEIN TRANSLOCASE PROTEIN TATC"/>
    <property type="match status" value="1"/>
</dbReference>
<dbReference type="GO" id="GO:0065002">
    <property type="term" value="P:intracellular protein transmembrane transport"/>
    <property type="evidence" value="ECO:0007669"/>
    <property type="project" value="TreeGrafter"/>
</dbReference>
<dbReference type="GO" id="GO:0043953">
    <property type="term" value="P:protein transport by the Tat complex"/>
    <property type="evidence" value="ECO:0007669"/>
    <property type="project" value="UniProtKB-UniRule"/>
</dbReference>
<evidence type="ECO:0000256" key="1">
    <source>
        <dbReference type="ARBA" id="ARBA00004141"/>
    </source>
</evidence>
<keyword evidence="3 7" id="KW-0653">Protein transport</keyword>
<comment type="caution">
    <text evidence="8">The sequence shown here is derived from an EMBL/GenBank/DDBJ whole genome shotgun (WGS) entry which is preliminary data.</text>
</comment>
<keyword evidence="6 7" id="KW-0472">Membrane</keyword>
<proteinExistence type="inferred from homology"/>
<dbReference type="Proteomes" id="UP000316560">
    <property type="component" value="Unassembled WGS sequence"/>
</dbReference>
<dbReference type="EMBL" id="VFRA01000001">
    <property type="protein sequence ID" value="TQO18698.1"/>
    <property type="molecule type" value="Genomic_DNA"/>
</dbReference>
<evidence type="ECO:0000256" key="5">
    <source>
        <dbReference type="ARBA" id="ARBA00023010"/>
    </source>
</evidence>
<name>A0A8H2PXE1_9MICO</name>
<gene>
    <name evidence="7" type="primary">tatC</name>
    <name evidence="8" type="ORF">FB472_0219</name>
</gene>
<comment type="subcellular location">
    <subcellularLocation>
        <location evidence="7">Cell membrane</location>
        <topology evidence="7">Multi-pass membrane protein</topology>
    </subcellularLocation>
    <subcellularLocation>
        <location evidence="1">Membrane</location>
        <topology evidence="1">Multi-pass membrane protein</topology>
    </subcellularLocation>
</comment>
<dbReference type="PRINTS" id="PR01840">
    <property type="entry name" value="TATCFAMILY"/>
</dbReference>
<comment type="similarity">
    <text evidence="7">Belongs to the TatC family.</text>
</comment>
<dbReference type="GO" id="GO:0009977">
    <property type="term" value="F:proton motive force dependent protein transmembrane transporter activity"/>
    <property type="evidence" value="ECO:0007669"/>
    <property type="project" value="TreeGrafter"/>
</dbReference>
<dbReference type="AlphaFoldDB" id="A0A8H2PXE1"/>
<comment type="subunit">
    <text evidence="7">The Tat system comprises two distinct complexes: a TatABC complex, containing multiple copies of TatA, TatB and TatC subunits, and a separate TatA complex, containing only TatA subunits. Substrates initially bind to the TatABC complex, which probably triggers association of the separate TatA complex to form the active translocon.</text>
</comment>
<dbReference type="Pfam" id="PF00902">
    <property type="entry name" value="TatC"/>
    <property type="match status" value="1"/>
</dbReference>
<accession>A0A8H2PXE1</accession>
<evidence type="ECO:0000256" key="4">
    <source>
        <dbReference type="ARBA" id="ARBA00022989"/>
    </source>
</evidence>
<sequence length="267" mass="29052">MAVRAERWRSKGDERMSLGAHLVELKKRLFISAIAILVTAIAGFIFADFFISALRAPITNIAESTGRGAALNYDAVTQAFDIRVQIAFTVAIVAASPIWLYQVWAFLVPGLVRKEKQYAVGFLATAIPLFLAGCAAGWYVMPNIITLMLGFAGDQDLSNLNAKYYYDFIVKLLLAVGIAFVVPVFVVLLNLVGVLSAEAILKGWRIAILTITVFTAIATPAADVISMFLLAIPMIVLYFIAALIAWLHDRRAAKRAAKVEAELGADV</sequence>
<evidence type="ECO:0000256" key="3">
    <source>
        <dbReference type="ARBA" id="ARBA00022927"/>
    </source>
</evidence>
<evidence type="ECO:0000256" key="7">
    <source>
        <dbReference type="HAMAP-Rule" id="MF_00902"/>
    </source>
</evidence>
<feature type="transmembrane region" description="Helical" evidence="7">
    <location>
        <begin position="168"/>
        <end position="192"/>
    </location>
</feature>
<comment type="function">
    <text evidence="7">Part of the twin-arginine translocation (Tat) system that transports large folded proteins containing a characteristic twin-arginine motif in their signal peptide across membranes. Together with TatB, TatC is part of a receptor directly interacting with Tat signal peptides.</text>
</comment>
<reference evidence="8 9" key="1">
    <citation type="submission" date="2019-06" db="EMBL/GenBank/DDBJ databases">
        <title>Sequencing the genomes of 1000 actinobacteria strains.</title>
        <authorList>
            <person name="Klenk H.-P."/>
        </authorList>
    </citation>
    <scope>NUCLEOTIDE SEQUENCE [LARGE SCALE GENOMIC DNA]</scope>
    <source>
        <strain evidence="8 9">DSM 21947</strain>
    </source>
</reference>
<dbReference type="NCBIfam" id="TIGR00945">
    <property type="entry name" value="tatC"/>
    <property type="match status" value="1"/>
</dbReference>
<feature type="transmembrane region" description="Helical" evidence="7">
    <location>
        <begin position="228"/>
        <end position="248"/>
    </location>
</feature>